<dbReference type="EnsemblPlants" id="Kaladp0589s0012.1.v1.1">
    <property type="protein sequence ID" value="Kaladp0589s0012.1.v1.1.CDS.1"/>
    <property type="gene ID" value="Kaladp0589s0012.v1.1"/>
</dbReference>
<protein>
    <submittedName>
        <fullName evidence="2">Uncharacterized protein</fullName>
    </submittedName>
</protein>
<feature type="compositionally biased region" description="Basic and acidic residues" evidence="1">
    <location>
        <begin position="33"/>
        <end position="43"/>
    </location>
</feature>
<feature type="region of interest" description="Disordered" evidence="1">
    <location>
        <begin position="1"/>
        <end position="63"/>
    </location>
</feature>
<proteinExistence type="predicted"/>
<evidence type="ECO:0000256" key="1">
    <source>
        <dbReference type="SAM" id="MobiDB-lite"/>
    </source>
</evidence>
<sequence>MVVERTRLSLEQRQDDMNPHLRGTALQDNVADTESRLEQDPQESHPNLSTEREKIKQRAPPSLSHSRCKFYLLFFCLRVTFHAARNRMTCFHFTGHGKSRASIRKAASAT</sequence>
<evidence type="ECO:0000313" key="2">
    <source>
        <dbReference type="EnsemblPlants" id="Kaladp0589s0012.1.v1.1.CDS.1"/>
    </source>
</evidence>
<accession>A0A7N0VEB1</accession>
<evidence type="ECO:0000313" key="3">
    <source>
        <dbReference type="Proteomes" id="UP000594263"/>
    </source>
</evidence>
<dbReference type="Proteomes" id="UP000594263">
    <property type="component" value="Unplaced"/>
</dbReference>
<name>A0A7N0VEB1_KALFE</name>
<dbReference type="Gramene" id="Kaladp0589s0012.1.v1.1">
    <property type="protein sequence ID" value="Kaladp0589s0012.1.v1.1.CDS.1"/>
    <property type="gene ID" value="Kaladp0589s0012.v1.1"/>
</dbReference>
<organism evidence="2 3">
    <name type="scientific">Kalanchoe fedtschenkoi</name>
    <name type="common">Lavender scallops</name>
    <name type="synonym">South American air plant</name>
    <dbReference type="NCBI Taxonomy" id="63787"/>
    <lineage>
        <taxon>Eukaryota</taxon>
        <taxon>Viridiplantae</taxon>
        <taxon>Streptophyta</taxon>
        <taxon>Embryophyta</taxon>
        <taxon>Tracheophyta</taxon>
        <taxon>Spermatophyta</taxon>
        <taxon>Magnoliopsida</taxon>
        <taxon>eudicotyledons</taxon>
        <taxon>Gunneridae</taxon>
        <taxon>Pentapetalae</taxon>
        <taxon>Saxifragales</taxon>
        <taxon>Crassulaceae</taxon>
        <taxon>Kalanchoe</taxon>
    </lineage>
</organism>
<keyword evidence="3" id="KW-1185">Reference proteome</keyword>
<reference evidence="2" key="1">
    <citation type="submission" date="2021-01" db="UniProtKB">
        <authorList>
            <consortium name="EnsemblPlants"/>
        </authorList>
    </citation>
    <scope>IDENTIFICATION</scope>
</reference>
<feature type="compositionally biased region" description="Basic and acidic residues" evidence="1">
    <location>
        <begin position="1"/>
        <end position="19"/>
    </location>
</feature>
<dbReference type="AlphaFoldDB" id="A0A7N0VEB1"/>